<keyword evidence="16" id="KW-1185">Reference proteome</keyword>
<accession>A0A1E5D3C8</accession>
<dbReference type="InterPro" id="IPR001610">
    <property type="entry name" value="PAC"/>
</dbReference>
<dbReference type="InterPro" id="IPR035965">
    <property type="entry name" value="PAS-like_dom_sf"/>
</dbReference>
<keyword evidence="7" id="KW-0418">Kinase</keyword>
<dbReference type="GO" id="GO:1902201">
    <property type="term" value="P:negative regulation of bacterial-type flagellum-dependent cell motility"/>
    <property type="evidence" value="ECO:0007669"/>
    <property type="project" value="TreeGrafter"/>
</dbReference>
<dbReference type="PANTHER" id="PTHR45138">
    <property type="entry name" value="REGULATORY COMPONENTS OF SENSORY TRANSDUCTION SYSTEM"/>
    <property type="match status" value="1"/>
</dbReference>
<evidence type="ECO:0000256" key="2">
    <source>
        <dbReference type="ARBA" id="ARBA00004533"/>
    </source>
</evidence>
<keyword evidence="5" id="KW-0808">Transferase</keyword>
<proteinExistence type="predicted"/>
<evidence type="ECO:0000256" key="9">
    <source>
        <dbReference type="ARBA" id="ARBA00023012"/>
    </source>
</evidence>
<dbReference type="SMART" id="SM00086">
    <property type="entry name" value="PAC"/>
    <property type="match status" value="1"/>
</dbReference>
<dbReference type="Proteomes" id="UP000094165">
    <property type="component" value="Unassembled WGS sequence"/>
</dbReference>
<dbReference type="SUPFAM" id="SSF55785">
    <property type="entry name" value="PYP-like sensor domain (PAS domain)"/>
    <property type="match status" value="1"/>
</dbReference>
<evidence type="ECO:0000259" key="14">
    <source>
        <dbReference type="PROSITE" id="PS50887"/>
    </source>
</evidence>
<dbReference type="SMART" id="SM00267">
    <property type="entry name" value="GGDEF"/>
    <property type="match status" value="1"/>
</dbReference>
<dbReference type="Gene3D" id="3.30.70.270">
    <property type="match status" value="1"/>
</dbReference>
<comment type="catalytic activity">
    <reaction evidence="10">
        <text>2 GTP = 3',3'-c-di-GMP + 2 diphosphate</text>
        <dbReference type="Rhea" id="RHEA:24898"/>
        <dbReference type="ChEBI" id="CHEBI:33019"/>
        <dbReference type="ChEBI" id="CHEBI:37565"/>
        <dbReference type="ChEBI" id="CHEBI:58805"/>
        <dbReference type="EC" id="2.7.7.65"/>
    </reaction>
</comment>
<evidence type="ECO:0000256" key="5">
    <source>
        <dbReference type="ARBA" id="ARBA00022679"/>
    </source>
</evidence>
<dbReference type="InterPro" id="IPR043128">
    <property type="entry name" value="Rev_trsase/Diguanyl_cyclase"/>
</dbReference>
<organism evidence="15 16">
    <name type="scientific">Vibrio genomosp. F6 str. FF-238</name>
    <dbReference type="NCBI Taxonomy" id="1191298"/>
    <lineage>
        <taxon>Bacteria</taxon>
        <taxon>Pseudomonadati</taxon>
        <taxon>Pseudomonadota</taxon>
        <taxon>Gammaproteobacteria</taxon>
        <taxon>Vibrionales</taxon>
        <taxon>Vibrionaceae</taxon>
        <taxon>Vibrio</taxon>
    </lineage>
</organism>
<evidence type="ECO:0000313" key="16">
    <source>
        <dbReference type="Proteomes" id="UP000094165"/>
    </source>
</evidence>
<dbReference type="InterPro" id="IPR048760">
    <property type="entry name" value="VP0354-like_sensor_dom"/>
</dbReference>
<feature type="domain" description="GGDEF" evidence="14">
    <location>
        <begin position="504"/>
        <end position="628"/>
    </location>
</feature>
<dbReference type="InterPro" id="IPR000700">
    <property type="entry name" value="PAS-assoc_C"/>
</dbReference>
<protein>
    <recommendedName>
        <fullName evidence="3">diguanylate cyclase</fullName>
        <ecNumber evidence="3">2.7.7.65</ecNumber>
    </recommendedName>
</protein>
<evidence type="ECO:0000256" key="10">
    <source>
        <dbReference type="ARBA" id="ARBA00034247"/>
    </source>
</evidence>
<dbReference type="InterPro" id="IPR000014">
    <property type="entry name" value="PAS"/>
</dbReference>
<dbReference type="GO" id="GO:0000160">
    <property type="term" value="P:phosphorelay signal transduction system"/>
    <property type="evidence" value="ECO:0007669"/>
    <property type="project" value="UniProtKB-KW"/>
</dbReference>
<keyword evidence="6" id="KW-0547">Nucleotide-binding</keyword>
<evidence type="ECO:0000259" key="13">
    <source>
        <dbReference type="PROSITE" id="PS50113"/>
    </source>
</evidence>
<evidence type="ECO:0000256" key="6">
    <source>
        <dbReference type="ARBA" id="ARBA00022741"/>
    </source>
</evidence>
<evidence type="ECO:0000256" key="7">
    <source>
        <dbReference type="ARBA" id="ARBA00022777"/>
    </source>
</evidence>
<dbReference type="PANTHER" id="PTHR45138:SF9">
    <property type="entry name" value="DIGUANYLATE CYCLASE DGCM-RELATED"/>
    <property type="match status" value="1"/>
</dbReference>
<dbReference type="GO" id="GO:0043709">
    <property type="term" value="P:cell adhesion involved in single-species biofilm formation"/>
    <property type="evidence" value="ECO:0007669"/>
    <property type="project" value="TreeGrafter"/>
</dbReference>
<sequence>MKTLTFISKAIYQFILIFIALSIVPAIYVVKEYDNIYTKHAHEINKTSFYQLETISNDFSKLIKRLHASTKNMATSTVLLQALQEPNSTNIKVLHDVWALIADGQGYFSKLRFINSDGMEVLRVNYDSSGSFPVDERHLQNQSNREFFQYATGLSANQVGIYSIDLEMENNTFSQPLSPTLRFIVPITVKGDRLGYFVANLNLNIVSTTLHAHHLTNRYTTIINGDGYTLLGGKKNTAYGHLISEREGETLKVTQPELWSLIQSNESGNYFNGKQWTTYSKIYCPFDFSDDSLYMLVTHKNDDFVSAYKNNIEDFKWQVAALLFILVFISISFTVWNITHKKNCLDSKIAKAAMNGMSAVIITDKNNRIITVNQEFTRVSGYTLDEVKGKSPSLFSSGNHNQEFFINMWRHLQTDGQWQGEVINKRKDGTLITEILRIQAITGKNNVIKFYVASFVDITERKELENRLRTLSEKDPLAGCWNRRKFDLELKNECARVVRYPQQAKSCLGIIDIDHFKRVNDKLGHDEGDKVIKVVTEILQKECRETDFIARIGGEEFGVIMPHTTTSEAEIVMNRLRVAVFLHFEEKITISGGVTDIIESSERTYKCADIALYDAKSSGRNKIALFSSSEFDQIA</sequence>
<dbReference type="CDD" id="cd00130">
    <property type="entry name" value="PAS"/>
    <property type="match status" value="1"/>
</dbReference>
<dbReference type="PROSITE" id="PS50113">
    <property type="entry name" value="PAC"/>
    <property type="match status" value="1"/>
</dbReference>
<dbReference type="GO" id="GO:0005886">
    <property type="term" value="C:plasma membrane"/>
    <property type="evidence" value="ECO:0007669"/>
    <property type="project" value="UniProtKB-SubCell"/>
</dbReference>
<feature type="domain" description="PAC" evidence="13">
    <location>
        <begin position="416"/>
        <end position="470"/>
    </location>
</feature>
<dbReference type="CDD" id="cd01949">
    <property type="entry name" value="GGDEF"/>
    <property type="match status" value="1"/>
</dbReference>
<dbReference type="Pfam" id="PF21623">
    <property type="entry name" value="HK_sensor_dom_bact"/>
    <property type="match status" value="1"/>
</dbReference>
<keyword evidence="11" id="KW-0812">Transmembrane</keyword>
<dbReference type="Pfam" id="PF13426">
    <property type="entry name" value="PAS_9"/>
    <property type="match status" value="1"/>
</dbReference>
<dbReference type="FunFam" id="3.30.70.270:FF:000001">
    <property type="entry name" value="Diguanylate cyclase domain protein"/>
    <property type="match status" value="1"/>
</dbReference>
<reference evidence="15 16" key="1">
    <citation type="journal article" date="2012" name="Science">
        <title>Ecological populations of bacteria act as socially cohesive units of antibiotic production and resistance.</title>
        <authorList>
            <person name="Cordero O.X."/>
            <person name="Wildschutte H."/>
            <person name="Kirkup B."/>
            <person name="Proehl S."/>
            <person name="Ngo L."/>
            <person name="Hussain F."/>
            <person name="Le Roux F."/>
            <person name="Mincer T."/>
            <person name="Polz M.F."/>
        </authorList>
    </citation>
    <scope>NUCLEOTIDE SEQUENCE [LARGE SCALE GENOMIC DNA]</scope>
    <source>
        <strain evidence="15 16">FF-238</strain>
    </source>
</reference>
<evidence type="ECO:0000256" key="4">
    <source>
        <dbReference type="ARBA" id="ARBA00022553"/>
    </source>
</evidence>
<dbReference type="SUPFAM" id="SSF55073">
    <property type="entry name" value="Nucleotide cyclase"/>
    <property type="match status" value="1"/>
</dbReference>
<feature type="domain" description="PAS" evidence="12">
    <location>
        <begin position="358"/>
        <end position="391"/>
    </location>
</feature>
<evidence type="ECO:0000256" key="8">
    <source>
        <dbReference type="ARBA" id="ARBA00022840"/>
    </source>
</evidence>
<evidence type="ECO:0000256" key="3">
    <source>
        <dbReference type="ARBA" id="ARBA00012528"/>
    </source>
</evidence>
<dbReference type="EMBL" id="AJYW02000059">
    <property type="protein sequence ID" value="OEE78059.1"/>
    <property type="molecule type" value="Genomic_DNA"/>
</dbReference>
<comment type="caution">
    <text evidence="15">The sequence shown here is derived from an EMBL/GenBank/DDBJ whole genome shotgun (WGS) entry which is preliminary data.</text>
</comment>
<evidence type="ECO:0000256" key="11">
    <source>
        <dbReference type="SAM" id="Phobius"/>
    </source>
</evidence>
<dbReference type="Gene3D" id="3.30.450.20">
    <property type="entry name" value="PAS domain"/>
    <property type="match status" value="3"/>
</dbReference>
<keyword evidence="11" id="KW-1133">Transmembrane helix</keyword>
<dbReference type="GO" id="GO:0005524">
    <property type="term" value="F:ATP binding"/>
    <property type="evidence" value="ECO:0007669"/>
    <property type="project" value="UniProtKB-KW"/>
</dbReference>
<dbReference type="NCBIfam" id="TIGR00229">
    <property type="entry name" value="sensory_box"/>
    <property type="match status" value="1"/>
</dbReference>
<keyword evidence="4" id="KW-0597">Phosphoprotein</keyword>
<dbReference type="PROSITE" id="PS50887">
    <property type="entry name" value="GGDEF"/>
    <property type="match status" value="1"/>
</dbReference>
<evidence type="ECO:0000313" key="15">
    <source>
        <dbReference type="EMBL" id="OEE78059.1"/>
    </source>
</evidence>
<dbReference type="SUPFAM" id="SSF103190">
    <property type="entry name" value="Sensory domain-like"/>
    <property type="match status" value="2"/>
</dbReference>
<dbReference type="PROSITE" id="PS50112">
    <property type="entry name" value="PAS"/>
    <property type="match status" value="1"/>
</dbReference>
<feature type="transmembrane region" description="Helical" evidence="11">
    <location>
        <begin position="319"/>
        <end position="338"/>
    </location>
</feature>
<dbReference type="NCBIfam" id="TIGR00254">
    <property type="entry name" value="GGDEF"/>
    <property type="match status" value="1"/>
</dbReference>
<dbReference type="EC" id="2.7.7.65" evidence="3"/>
<dbReference type="Pfam" id="PF00990">
    <property type="entry name" value="GGDEF"/>
    <property type="match status" value="1"/>
</dbReference>
<dbReference type="GO" id="GO:0052621">
    <property type="term" value="F:diguanylate cyclase activity"/>
    <property type="evidence" value="ECO:0007669"/>
    <property type="project" value="UniProtKB-EC"/>
</dbReference>
<keyword evidence="8" id="KW-0067">ATP-binding</keyword>
<comment type="subcellular location">
    <subcellularLocation>
        <location evidence="2">Cell inner membrane</location>
    </subcellularLocation>
</comment>
<dbReference type="GO" id="GO:0016301">
    <property type="term" value="F:kinase activity"/>
    <property type="evidence" value="ECO:0007669"/>
    <property type="project" value="UniProtKB-KW"/>
</dbReference>
<evidence type="ECO:0000256" key="1">
    <source>
        <dbReference type="ARBA" id="ARBA00001946"/>
    </source>
</evidence>
<dbReference type="InterPro" id="IPR029787">
    <property type="entry name" value="Nucleotide_cyclase"/>
</dbReference>
<dbReference type="InterPro" id="IPR029151">
    <property type="entry name" value="Sensor-like_sf"/>
</dbReference>
<keyword evidence="11" id="KW-0472">Membrane</keyword>
<feature type="transmembrane region" description="Helical" evidence="11">
    <location>
        <begin position="12"/>
        <end position="30"/>
    </location>
</feature>
<comment type="cofactor">
    <cofactor evidence="1">
        <name>Mg(2+)</name>
        <dbReference type="ChEBI" id="CHEBI:18420"/>
    </cofactor>
</comment>
<name>A0A1E5D3C8_9VIBR</name>
<dbReference type="InterPro" id="IPR000160">
    <property type="entry name" value="GGDEF_dom"/>
</dbReference>
<dbReference type="InterPro" id="IPR050469">
    <property type="entry name" value="Diguanylate_Cyclase"/>
</dbReference>
<gene>
    <name evidence="15" type="ORF">A130_03595</name>
</gene>
<dbReference type="AlphaFoldDB" id="A0A1E5D3C8"/>
<keyword evidence="9" id="KW-0902">Two-component regulatory system</keyword>
<evidence type="ECO:0000259" key="12">
    <source>
        <dbReference type="PROSITE" id="PS50112"/>
    </source>
</evidence>